<organism evidence="16 17">
    <name type="scientific">Rhynocoris fuscipes</name>
    <dbReference type="NCBI Taxonomy" id="488301"/>
    <lineage>
        <taxon>Eukaryota</taxon>
        <taxon>Metazoa</taxon>
        <taxon>Ecdysozoa</taxon>
        <taxon>Arthropoda</taxon>
        <taxon>Hexapoda</taxon>
        <taxon>Insecta</taxon>
        <taxon>Pterygota</taxon>
        <taxon>Neoptera</taxon>
        <taxon>Paraneoptera</taxon>
        <taxon>Hemiptera</taxon>
        <taxon>Heteroptera</taxon>
        <taxon>Panheteroptera</taxon>
        <taxon>Cimicomorpha</taxon>
        <taxon>Reduviidae</taxon>
        <taxon>Harpactorinae</taxon>
        <taxon>Harpactorini</taxon>
        <taxon>Rhynocoris</taxon>
    </lineage>
</organism>
<evidence type="ECO:0000256" key="5">
    <source>
        <dbReference type="ARBA" id="ARBA00022741"/>
    </source>
</evidence>
<feature type="binding site" evidence="14">
    <location>
        <begin position="99"/>
        <end position="100"/>
    </location>
    <ligand>
        <name>ITP</name>
        <dbReference type="ChEBI" id="CHEBI:61402"/>
    </ligand>
</feature>
<dbReference type="GO" id="GO:0005737">
    <property type="term" value="C:cytoplasm"/>
    <property type="evidence" value="ECO:0007669"/>
    <property type="project" value="UniProtKB-SubCell"/>
</dbReference>
<evidence type="ECO:0000256" key="7">
    <source>
        <dbReference type="ARBA" id="ARBA00022842"/>
    </source>
</evidence>
<feature type="binding site" evidence="14">
    <location>
        <begin position="203"/>
        <end position="204"/>
    </location>
    <ligand>
        <name>ITP</name>
        <dbReference type="ChEBI" id="CHEBI:61402"/>
    </ligand>
</feature>
<evidence type="ECO:0000256" key="15">
    <source>
        <dbReference type="RuleBase" id="RU003781"/>
    </source>
</evidence>
<keyword evidence="8 14" id="KW-0546">Nucleotide metabolism</keyword>
<dbReference type="GO" id="GO:0000166">
    <property type="term" value="F:nucleotide binding"/>
    <property type="evidence" value="ECO:0007669"/>
    <property type="project" value="UniProtKB-KW"/>
</dbReference>
<reference evidence="16 17" key="1">
    <citation type="submission" date="2022-12" db="EMBL/GenBank/DDBJ databases">
        <title>Chromosome-level genome assembly of true bugs.</title>
        <authorList>
            <person name="Ma L."/>
            <person name="Li H."/>
        </authorList>
    </citation>
    <scope>NUCLEOTIDE SEQUENCE [LARGE SCALE GENOMIC DNA]</scope>
    <source>
        <strain evidence="16">Lab_2022b</strain>
    </source>
</reference>
<evidence type="ECO:0000256" key="9">
    <source>
        <dbReference type="ARBA" id="ARBA00023211"/>
    </source>
</evidence>
<dbReference type="NCBIfam" id="TIGR00042">
    <property type="entry name" value="RdgB/HAM1 family non-canonical purine NTP pyrophosphatase"/>
    <property type="match status" value="1"/>
</dbReference>
<evidence type="ECO:0000256" key="6">
    <source>
        <dbReference type="ARBA" id="ARBA00022801"/>
    </source>
</evidence>
<comment type="function">
    <text evidence="14">Pyrophosphatase that hydrolyzes non-canonical purine nucleotides such as inosine triphosphate (ITP), deoxyinosine triphosphate (dITP) or xanthosine 5'-triphosphate (XTP) to their respective monophosphate derivatives. The enzyme does not distinguish between the deoxy- and ribose forms. Probably excludes non-canonical purines from RNA and DNA precursor pools, thus preventing their incorporation into RNA and DNA and avoiding chromosomal lesions.</text>
</comment>
<dbReference type="GO" id="GO:0009204">
    <property type="term" value="P:deoxyribonucleoside triphosphate catabolic process"/>
    <property type="evidence" value="ECO:0007669"/>
    <property type="project" value="UniProtKB-UniRule"/>
</dbReference>
<comment type="similarity">
    <text evidence="2 14 15">Belongs to the HAM1 NTPase family.</text>
</comment>
<feature type="binding site" evidence="14">
    <location>
        <position position="99"/>
    </location>
    <ligand>
        <name>Mg(2+)</name>
        <dbReference type="ChEBI" id="CHEBI:18420"/>
    </ligand>
</feature>
<dbReference type="CDD" id="cd00515">
    <property type="entry name" value="HAM1"/>
    <property type="match status" value="1"/>
</dbReference>
<keyword evidence="6 14" id="KW-0378">Hydrolase</keyword>
<evidence type="ECO:0000313" key="17">
    <source>
        <dbReference type="Proteomes" id="UP001461498"/>
    </source>
</evidence>
<dbReference type="HAMAP" id="MF_03148">
    <property type="entry name" value="HAM1_NTPase"/>
    <property type="match status" value="1"/>
</dbReference>
<comment type="function">
    <text evidence="10">Pyrophosphatase that hydrolyzes the non-canonical purine nucleotides inosine triphosphate (ITP), deoxyinosine triphosphate (dITP) as well as 2'-deoxy-N-6-hydroxylaminopurine triphosphate (dHAPTP) and xanthosine 5'-triphosphate (XTP) to their respective monophosphate derivatives. The enzyme does not distinguish between the deoxy- and ribose forms. Probably excludes non-canonical purines from RNA and DNA precursor pools, thus preventing their incorporation into RNA and DNA and avoiding chromosomal lesions.</text>
</comment>
<dbReference type="SUPFAM" id="SSF52972">
    <property type="entry name" value="ITPase-like"/>
    <property type="match status" value="1"/>
</dbReference>
<dbReference type="GO" id="GO:0046872">
    <property type="term" value="F:metal ion binding"/>
    <property type="evidence" value="ECO:0007669"/>
    <property type="project" value="UniProtKB-KW"/>
</dbReference>
<dbReference type="PANTHER" id="PTHR11067">
    <property type="entry name" value="INOSINE TRIPHOSPHATE PYROPHOSPHATASE/HAM1 PROTEIN"/>
    <property type="match status" value="1"/>
</dbReference>
<keyword evidence="5 14" id="KW-0547">Nucleotide-binding</keyword>
<evidence type="ECO:0000256" key="10">
    <source>
        <dbReference type="ARBA" id="ARBA00054940"/>
    </source>
</evidence>
<evidence type="ECO:0000256" key="12">
    <source>
        <dbReference type="ARBA" id="ARBA00093255"/>
    </source>
</evidence>
<dbReference type="PANTHER" id="PTHR11067:SF9">
    <property type="entry name" value="INOSINE TRIPHOSPHATE PYROPHOSPHATASE"/>
    <property type="match status" value="1"/>
</dbReference>
<comment type="catalytic activity">
    <reaction evidence="13">
        <text>N(6)-hydroxy-dATP + H2O = N(6)-hydroxy-dAMP + diphosphate + H(+)</text>
        <dbReference type="Rhea" id="RHEA:83971"/>
        <dbReference type="ChEBI" id="CHEBI:15377"/>
        <dbReference type="ChEBI" id="CHEBI:15378"/>
        <dbReference type="ChEBI" id="CHEBI:33019"/>
        <dbReference type="ChEBI" id="CHEBI:233529"/>
        <dbReference type="ChEBI" id="CHEBI:233530"/>
    </reaction>
    <physiologicalReaction direction="left-to-right" evidence="13">
        <dbReference type="Rhea" id="RHEA:83972"/>
    </physiologicalReaction>
</comment>
<dbReference type="InterPro" id="IPR002637">
    <property type="entry name" value="RdgB/HAM1"/>
</dbReference>
<sequence>MKAIRNVSYQDMYTFVSYQNKHGIRGGYNMFRAMSKVVFVTGNAKKLEEVVAILGPYVPFKLVNQKVDLPELQGEIEDICKKKCREAAKIVKGPVIVEDTSLCFTSLGNLPGPYIKWFLDKVGPEGLYRMLVGFEDKSATAVCTMAYAENDDSDVIIFQGKTEGQIVEPRGPRDFGWDPCFLPNGYDKTYAEMPKESKNKISHRYKAVLAMKEYFEKR</sequence>
<evidence type="ECO:0000256" key="13">
    <source>
        <dbReference type="ARBA" id="ARBA00093271"/>
    </source>
</evidence>
<evidence type="ECO:0000256" key="14">
    <source>
        <dbReference type="HAMAP-Rule" id="MF_03148"/>
    </source>
</evidence>
<dbReference type="GO" id="GO:0035870">
    <property type="term" value="F:dITP diphosphatase activity"/>
    <property type="evidence" value="ECO:0007669"/>
    <property type="project" value="UniProtKB-UniRule"/>
</dbReference>
<dbReference type="Proteomes" id="UP001461498">
    <property type="component" value="Unassembled WGS sequence"/>
</dbReference>
<dbReference type="InterPro" id="IPR027502">
    <property type="entry name" value="ITPase"/>
</dbReference>
<feature type="binding site" evidence="14">
    <location>
        <position position="71"/>
    </location>
    <ligand>
        <name>Mg(2+)</name>
        <dbReference type="ChEBI" id="CHEBI:18420"/>
    </ligand>
</feature>
<keyword evidence="7 14" id="KW-0460">Magnesium</keyword>
<accession>A0AAW1DKD9</accession>
<comment type="subcellular location">
    <subcellularLocation>
        <location evidence="1 14">Cytoplasm</location>
    </subcellularLocation>
</comment>
<dbReference type="EMBL" id="JAPXFL010000002">
    <property type="protein sequence ID" value="KAK9510704.1"/>
    <property type="molecule type" value="Genomic_DNA"/>
</dbReference>
<keyword evidence="4 14" id="KW-0479">Metal-binding</keyword>
<feature type="binding site" evidence="14">
    <location>
        <begin position="175"/>
        <end position="178"/>
    </location>
    <ligand>
        <name>ITP</name>
        <dbReference type="ChEBI" id="CHEBI:61402"/>
    </ligand>
</feature>
<evidence type="ECO:0000256" key="3">
    <source>
        <dbReference type="ARBA" id="ARBA00022490"/>
    </source>
</evidence>
<comment type="catalytic activity">
    <reaction evidence="11">
        <text>ITP + H2O = IMP + diphosphate + H(+)</text>
        <dbReference type="Rhea" id="RHEA:29399"/>
        <dbReference type="ChEBI" id="CHEBI:15377"/>
        <dbReference type="ChEBI" id="CHEBI:15378"/>
        <dbReference type="ChEBI" id="CHEBI:33019"/>
        <dbReference type="ChEBI" id="CHEBI:58053"/>
        <dbReference type="ChEBI" id="CHEBI:61402"/>
        <dbReference type="EC" id="3.6.1.66"/>
    </reaction>
    <physiologicalReaction direction="left-to-right" evidence="11">
        <dbReference type="Rhea" id="RHEA:29400"/>
    </physiologicalReaction>
</comment>
<evidence type="ECO:0000256" key="2">
    <source>
        <dbReference type="ARBA" id="ARBA00008023"/>
    </source>
</evidence>
<dbReference type="GO" id="GO:0036220">
    <property type="term" value="F:ITP diphosphatase activity"/>
    <property type="evidence" value="ECO:0007669"/>
    <property type="project" value="UniProtKB-UniRule"/>
</dbReference>
<evidence type="ECO:0000313" key="16">
    <source>
        <dbReference type="EMBL" id="KAK9510704.1"/>
    </source>
</evidence>
<feature type="binding site" evidence="14">
    <location>
        <position position="83"/>
    </location>
    <ligand>
        <name>ITP</name>
        <dbReference type="ChEBI" id="CHEBI:61402"/>
    </ligand>
</feature>
<evidence type="ECO:0000256" key="11">
    <source>
        <dbReference type="ARBA" id="ARBA00093218"/>
    </source>
</evidence>
<comment type="catalytic activity">
    <reaction evidence="14">
        <text>XTP + H2O = XMP + diphosphate + H(+)</text>
        <dbReference type="Rhea" id="RHEA:28610"/>
        <dbReference type="ChEBI" id="CHEBI:15377"/>
        <dbReference type="ChEBI" id="CHEBI:15378"/>
        <dbReference type="ChEBI" id="CHEBI:33019"/>
        <dbReference type="ChEBI" id="CHEBI:57464"/>
        <dbReference type="ChEBI" id="CHEBI:61314"/>
        <dbReference type="EC" id="3.6.1.66"/>
    </reaction>
</comment>
<dbReference type="GO" id="GO:0009117">
    <property type="term" value="P:nucleotide metabolic process"/>
    <property type="evidence" value="ECO:0007669"/>
    <property type="project" value="UniProtKB-KW"/>
</dbReference>
<proteinExistence type="inferred from homology"/>
<evidence type="ECO:0000256" key="4">
    <source>
        <dbReference type="ARBA" id="ARBA00022723"/>
    </source>
</evidence>
<feature type="binding site" evidence="14">
    <location>
        <begin position="41"/>
        <end position="46"/>
    </location>
    <ligand>
        <name>ITP</name>
        <dbReference type="ChEBI" id="CHEBI:61402"/>
    </ligand>
</feature>
<evidence type="ECO:0000256" key="8">
    <source>
        <dbReference type="ARBA" id="ARBA00023080"/>
    </source>
</evidence>
<comment type="cofactor">
    <cofactor evidence="14">
        <name>Mg(2+)</name>
        <dbReference type="ChEBI" id="CHEBI:18420"/>
    </cofactor>
    <cofactor evidence="14">
        <name>Mn(2+)</name>
        <dbReference type="ChEBI" id="CHEBI:29035"/>
    </cofactor>
    <text evidence="14">Binds 1 divalent metal cation per subunit; can use either Mg(2+) or Mn(2+).</text>
</comment>
<dbReference type="InterPro" id="IPR029001">
    <property type="entry name" value="ITPase-like_fam"/>
</dbReference>
<comment type="caution">
    <text evidence="16">The sequence shown here is derived from an EMBL/GenBank/DDBJ whole genome shotgun (WGS) entry which is preliminary data.</text>
</comment>
<protein>
    <recommendedName>
        <fullName evidence="14">Inosine triphosphate pyrophosphatase</fullName>
        <shortName evidence="14">ITPase</shortName>
        <shortName evidence="14">Inosine triphosphatase</shortName>
        <ecNumber evidence="14">3.6.1.66</ecNumber>
    </recommendedName>
    <alternativeName>
        <fullName evidence="14">Non-canonical purine NTP pyrophosphatase</fullName>
    </alternativeName>
    <alternativeName>
        <fullName evidence="14">Non-standard purine NTP pyrophosphatase</fullName>
    </alternativeName>
    <alternativeName>
        <fullName evidence="14">Nucleoside-triphosphate diphosphatase</fullName>
    </alternativeName>
    <alternativeName>
        <fullName evidence="14">Nucleoside-triphosphate pyrophosphatase</fullName>
        <shortName evidence="14">NTPase</shortName>
    </alternativeName>
    <alternativeName>
        <fullName evidence="14">XTP/dITP diphosphatase</fullName>
    </alternativeName>
</protein>
<dbReference type="AlphaFoldDB" id="A0AAW1DKD9"/>
<comment type="subunit">
    <text evidence="14">Homodimer.</text>
</comment>
<name>A0AAW1DKD9_9HEMI</name>
<feature type="binding site" evidence="14">
    <location>
        <position position="198"/>
    </location>
    <ligand>
        <name>ITP</name>
        <dbReference type="ChEBI" id="CHEBI:61402"/>
    </ligand>
</feature>
<keyword evidence="17" id="KW-1185">Reference proteome</keyword>
<keyword evidence="9 14" id="KW-0464">Manganese</keyword>
<dbReference type="FunFam" id="3.90.950.10:FF:000003">
    <property type="entry name" value="Inosine triphosphate pyrophosphatase"/>
    <property type="match status" value="1"/>
</dbReference>
<evidence type="ECO:0000256" key="1">
    <source>
        <dbReference type="ARBA" id="ARBA00004496"/>
    </source>
</evidence>
<dbReference type="GO" id="GO:0036222">
    <property type="term" value="F:XTP diphosphatase activity"/>
    <property type="evidence" value="ECO:0007669"/>
    <property type="project" value="UniProtKB-UniRule"/>
</dbReference>
<dbReference type="Pfam" id="PF01725">
    <property type="entry name" value="Ham1p_like"/>
    <property type="match status" value="1"/>
</dbReference>
<dbReference type="Gene3D" id="3.90.950.10">
    <property type="match status" value="1"/>
</dbReference>
<dbReference type="EC" id="3.6.1.66" evidence="14"/>
<gene>
    <name evidence="16" type="ORF">O3M35_005439</name>
</gene>
<comment type="catalytic activity">
    <reaction evidence="12">
        <text>dITP + H2O = dIMP + diphosphate + H(+)</text>
        <dbReference type="Rhea" id="RHEA:28342"/>
        <dbReference type="ChEBI" id="CHEBI:15377"/>
        <dbReference type="ChEBI" id="CHEBI:15378"/>
        <dbReference type="ChEBI" id="CHEBI:33019"/>
        <dbReference type="ChEBI" id="CHEBI:61194"/>
        <dbReference type="ChEBI" id="CHEBI:61382"/>
        <dbReference type="EC" id="3.6.1.66"/>
    </reaction>
    <physiologicalReaction direction="left-to-right" evidence="12">
        <dbReference type="Rhea" id="RHEA:28343"/>
    </physiologicalReaction>
</comment>
<keyword evidence="3 14" id="KW-0963">Cytoplasm</keyword>